<sequence length="527" mass="58834">MSDKRLHWHMRLWFLISSRFLETCIVLDFFIGDIFEPWKCFSLNMQKTNLEGEVFFDSYDISRTSFDSASSFLSLDEELETNFRILDPQCWTSDMMSVSERRKNFVRLMGPSESSGAALNSFSATTDGGFGDSHCCIRDLDSGRRFTVHELGENSLSTLIKEKELAFGDKHAQSFPARKKQISSGGEVSYPRDLRHNCVGRMLPSKIRTSGGEDCVVRIWQIKELEAFCKHSMGDGSGKFTDKIDDGKSLFGRKGVNSAPIVIPKKGFRIMETPFQEFHGHTSDILDLSWSTSDCLITSSMDKTVRMWKVGFDGCLKIFSTMIMGFVVGSINGNCRFYNYCGDSIQLCTQFSIDPKRKSAGERITGLQFSPEDPRKVMITSADSRVRIFDGLAVVHNFKGLRKTRSHLSASFTSDGRHIVSVGADSNVYVWNCDLSSKPSSKAAKSIRSCELFSPKGYPSPFRGLKWSAKKLPAPPGSILPPNRSKFWSLRPGSGIPNASISGPGSSQMASPGLGLRKNFQHPLRFL</sequence>
<comment type="caution">
    <text evidence="4">The sequence shown here is derived from an EMBL/GenBank/DDBJ whole genome shotgun (WGS) entry which is preliminary data.</text>
</comment>
<dbReference type="Gene3D" id="2.130.10.10">
    <property type="entry name" value="YVTN repeat-like/Quinoprotein amine dehydrogenase"/>
    <property type="match status" value="2"/>
</dbReference>
<dbReference type="InterPro" id="IPR001680">
    <property type="entry name" value="WD40_rpt"/>
</dbReference>
<keyword evidence="1 3" id="KW-0853">WD repeat</keyword>
<gene>
    <name evidence="4" type="ORF">KSP40_PGU021478</name>
</gene>
<evidence type="ECO:0008006" key="6">
    <source>
        <dbReference type="Google" id="ProtNLM"/>
    </source>
</evidence>
<dbReference type="InterPro" id="IPR040324">
    <property type="entry name" value="WDR44/Dgr2"/>
</dbReference>
<accession>A0ABR2MVI6</accession>
<dbReference type="PROSITE" id="PS50082">
    <property type="entry name" value="WD_REPEATS_2"/>
    <property type="match status" value="2"/>
</dbReference>
<organism evidence="4 5">
    <name type="scientific">Platanthera guangdongensis</name>
    <dbReference type="NCBI Taxonomy" id="2320717"/>
    <lineage>
        <taxon>Eukaryota</taxon>
        <taxon>Viridiplantae</taxon>
        <taxon>Streptophyta</taxon>
        <taxon>Embryophyta</taxon>
        <taxon>Tracheophyta</taxon>
        <taxon>Spermatophyta</taxon>
        <taxon>Magnoliopsida</taxon>
        <taxon>Liliopsida</taxon>
        <taxon>Asparagales</taxon>
        <taxon>Orchidaceae</taxon>
        <taxon>Orchidoideae</taxon>
        <taxon>Orchideae</taxon>
        <taxon>Orchidinae</taxon>
        <taxon>Platanthera</taxon>
    </lineage>
</organism>
<dbReference type="SUPFAM" id="SSF50978">
    <property type="entry name" value="WD40 repeat-like"/>
    <property type="match status" value="1"/>
</dbReference>
<dbReference type="PANTHER" id="PTHR14221:SF57">
    <property type="entry name" value="TRANSDUCIN_WD40 REPEAT-LIKE SUPERFAMILY PROTEIN"/>
    <property type="match status" value="1"/>
</dbReference>
<reference evidence="4 5" key="1">
    <citation type="journal article" date="2022" name="Nat. Plants">
        <title>Genomes of leafy and leafless Platanthera orchids illuminate the evolution of mycoheterotrophy.</title>
        <authorList>
            <person name="Li M.H."/>
            <person name="Liu K.W."/>
            <person name="Li Z."/>
            <person name="Lu H.C."/>
            <person name="Ye Q.L."/>
            <person name="Zhang D."/>
            <person name="Wang J.Y."/>
            <person name="Li Y.F."/>
            <person name="Zhong Z.M."/>
            <person name="Liu X."/>
            <person name="Yu X."/>
            <person name="Liu D.K."/>
            <person name="Tu X.D."/>
            <person name="Liu B."/>
            <person name="Hao Y."/>
            <person name="Liao X.Y."/>
            <person name="Jiang Y.T."/>
            <person name="Sun W.H."/>
            <person name="Chen J."/>
            <person name="Chen Y.Q."/>
            <person name="Ai Y."/>
            <person name="Zhai J.W."/>
            <person name="Wu S.S."/>
            <person name="Zhou Z."/>
            <person name="Hsiao Y.Y."/>
            <person name="Wu W.L."/>
            <person name="Chen Y.Y."/>
            <person name="Lin Y.F."/>
            <person name="Hsu J.L."/>
            <person name="Li C.Y."/>
            <person name="Wang Z.W."/>
            <person name="Zhao X."/>
            <person name="Zhong W.Y."/>
            <person name="Ma X.K."/>
            <person name="Ma L."/>
            <person name="Huang J."/>
            <person name="Chen G.Z."/>
            <person name="Huang M.Z."/>
            <person name="Huang L."/>
            <person name="Peng D.H."/>
            <person name="Luo Y.B."/>
            <person name="Zou S.Q."/>
            <person name="Chen S.P."/>
            <person name="Lan S."/>
            <person name="Tsai W.C."/>
            <person name="Van de Peer Y."/>
            <person name="Liu Z.J."/>
        </authorList>
    </citation>
    <scope>NUCLEOTIDE SEQUENCE [LARGE SCALE GENOMIC DNA]</scope>
    <source>
        <strain evidence="4">Lor288</strain>
    </source>
</reference>
<evidence type="ECO:0000256" key="3">
    <source>
        <dbReference type="PROSITE-ProRule" id="PRU00221"/>
    </source>
</evidence>
<name>A0ABR2MVI6_9ASPA</name>
<dbReference type="InterPro" id="IPR036322">
    <property type="entry name" value="WD40_repeat_dom_sf"/>
</dbReference>
<proteinExistence type="predicted"/>
<evidence type="ECO:0000256" key="2">
    <source>
        <dbReference type="ARBA" id="ARBA00022737"/>
    </source>
</evidence>
<keyword evidence="2" id="KW-0677">Repeat</keyword>
<dbReference type="PANTHER" id="PTHR14221">
    <property type="entry name" value="WD REPEAT DOMAIN 44"/>
    <property type="match status" value="1"/>
</dbReference>
<evidence type="ECO:0000256" key="1">
    <source>
        <dbReference type="ARBA" id="ARBA00022574"/>
    </source>
</evidence>
<protein>
    <recommendedName>
        <fullName evidence="6">WD repeat-containing protein 44</fullName>
    </recommendedName>
</protein>
<dbReference type="PROSITE" id="PS50294">
    <property type="entry name" value="WD_REPEATS_REGION"/>
    <property type="match status" value="1"/>
</dbReference>
<dbReference type="Proteomes" id="UP001412067">
    <property type="component" value="Unassembled WGS sequence"/>
</dbReference>
<dbReference type="Pfam" id="PF00400">
    <property type="entry name" value="WD40"/>
    <property type="match status" value="2"/>
</dbReference>
<evidence type="ECO:0000313" key="4">
    <source>
        <dbReference type="EMBL" id="KAK8966938.1"/>
    </source>
</evidence>
<feature type="repeat" description="WD" evidence="3">
    <location>
        <begin position="409"/>
        <end position="432"/>
    </location>
</feature>
<keyword evidence="5" id="KW-1185">Reference proteome</keyword>
<dbReference type="EMBL" id="JBBWWR010000005">
    <property type="protein sequence ID" value="KAK8966938.1"/>
    <property type="molecule type" value="Genomic_DNA"/>
</dbReference>
<evidence type="ECO:0000313" key="5">
    <source>
        <dbReference type="Proteomes" id="UP001412067"/>
    </source>
</evidence>
<feature type="repeat" description="WD" evidence="3">
    <location>
        <begin position="278"/>
        <end position="310"/>
    </location>
</feature>
<dbReference type="InterPro" id="IPR015943">
    <property type="entry name" value="WD40/YVTN_repeat-like_dom_sf"/>
</dbReference>
<dbReference type="SMART" id="SM00320">
    <property type="entry name" value="WD40"/>
    <property type="match status" value="3"/>
</dbReference>